<evidence type="ECO:0000256" key="1">
    <source>
        <dbReference type="SAM" id="Coils"/>
    </source>
</evidence>
<dbReference type="AlphaFoldDB" id="A0A176RVM5"/>
<keyword evidence="3" id="KW-1185">Reference proteome</keyword>
<keyword evidence="1" id="KW-0175">Coiled coil</keyword>
<reference evidence="2 3" key="1">
    <citation type="submission" date="2016-05" db="EMBL/GenBank/DDBJ databases">
        <title>Single-cell genome of chain-forming Candidatus Thiomargarita nelsonii and comparison to other large sulfur-oxidizing bacteria.</title>
        <authorList>
            <person name="Winkel M."/>
            <person name="Salman V."/>
            <person name="Woyke T."/>
            <person name="Schulz-Vogt H."/>
            <person name="Richter M."/>
            <person name="Flood B."/>
            <person name="Bailey J."/>
            <person name="Amann R."/>
            <person name="Mussmann M."/>
        </authorList>
    </citation>
    <scope>NUCLEOTIDE SEQUENCE [LARGE SCALE GENOMIC DNA]</scope>
    <source>
        <strain evidence="2 3">THI036</strain>
    </source>
</reference>
<dbReference type="SUPFAM" id="SSF52540">
    <property type="entry name" value="P-loop containing nucleoside triphosphate hydrolases"/>
    <property type="match status" value="1"/>
</dbReference>
<keyword evidence="2" id="KW-0269">Exonuclease</keyword>
<evidence type="ECO:0000313" key="2">
    <source>
        <dbReference type="EMBL" id="OAD19813.1"/>
    </source>
</evidence>
<keyword evidence="2" id="KW-0540">Nuclease</keyword>
<organism evidence="2 3">
    <name type="scientific">Candidatus Thiomargarita nelsonii</name>
    <dbReference type="NCBI Taxonomy" id="1003181"/>
    <lineage>
        <taxon>Bacteria</taxon>
        <taxon>Pseudomonadati</taxon>
        <taxon>Pseudomonadota</taxon>
        <taxon>Gammaproteobacteria</taxon>
        <taxon>Thiotrichales</taxon>
        <taxon>Thiotrichaceae</taxon>
        <taxon>Thiomargarita</taxon>
    </lineage>
</organism>
<dbReference type="EMBL" id="LUTY01002655">
    <property type="protein sequence ID" value="OAD19813.1"/>
    <property type="molecule type" value="Genomic_DNA"/>
</dbReference>
<dbReference type="Gene3D" id="3.40.50.300">
    <property type="entry name" value="P-loop containing nucleotide triphosphate hydrolases"/>
    <property type="match status" value="1"/>
</dbReference>
<dbReference type="PATRIC" id="fig|1003181.4.peg.5964"/>
<gene>
    <name evidence="2" type="ORF">THIOM_004527</name>
</gene>
<dbReference type="Proteomes" id="UP000076962">
    <property type="component" value="Unassembled WGS sequence"/>
</dbReference>
<name>A0A176RVM5_9GAMM</name>
<comment type="caution">
    <text evidence="2">The sequence shown here is derived from an EMBL/GenBank/DDBJ whole genome shotgun (WGS) entry which is preliminary data.</text>
</comment>
<evidence type="ECO:0000313" key="3">
    <source>
        <dbReference type="Proteomes" id="UP000076962"/>
    </source>
</evidence>
<dbReference type="InterPro" id="IPR027417">
    <property type="entry name" value="P-loop_NTPase"/>
</dbReference>
<protein>
    <submittedName>
        <fullName evidence="2">Exonuclease family protein</fullName>
    </submittedName>
</protein>
<dbReference type="GO" id="GO:0004527">
    <property type="term" value="F:exonuclease activity"/>
    <property type="evidence" value="ECO:0007669"/>
    <property type="project" value="UniProtKB-KW"/>
</dbReference>
<accession>A0A176RVM5</accession>
<feature type="coiled-coil region" evidence="1">
    <location>
        <begin position="417"/>
        <end position="444"/>
    </location>
</feature>
<proteinExistence type="predicted"/>
<keyword evidence="2" id="KW-0378">Hydrolase</keyword>
<sequence>MTPPKINPFSNSRVDTPFQNHIDLDEIFYEEFERLKSIITDIKNDQENHQSKGAVVTGEAGTGKTHLMMRLAKNRLKQNRLLFIRQPNNLNSVLYHIYSRVLESFVEKVPNSAYCQLEHLLATSFFKIIRESFLEFHDDKSTGILDYFRKLTDKDKYLVKILSADPLNLYRKLGEDGARNKREYWQRIETIIDDWWKRNHGDVGYSTILLKGIVKFCSYSDANKKKLVGKWLSGNELEKRESESIGLKNWCDDDNKEAFSLEAMTVFGKLSIMDEPLIIIFDQLEGLGLEYNQNLLHSFGDAIKELFTYVPNSLIILNLFSERWEYFKEFFDGSVVGRVSQCQIVLNQPSPDKLKRILAAKAQAQRIDIEQIFTLEDLEDILSQNSIREVLNRASHYYRFKTQGIPLPAIRQVKSFEDEVKEQLNSINEQIKSLTDEFKEFKNALIAAQPELQQSQLLMAQTTQPVEARISVNSLIIDYIQIEKERLEEEYETLIVISDSDDIGKLLTVTDVFNTLLKNMTIDRLKLGNRKLPEHLFIKMPAQSFVIGFLHGSDAGFSSRIKNFNELLINHPNVYFTLFRDIRESIITGKVGKAEIDKLNQAPNGQFIYMDKEDRLAFEIFFPLLLLSVKAS</sequence>